<accession>A0A143QR55</accession>
<dbReference type="InterPro" id="IPR045864">
    <property type="entry name" value="aa-tRNA-synth_II/BPL/LPL"/>
</dbReference>
<dbReference type="RefSeq" id="WP_048318714.1">
    <property type="nucleotide sequence ID" value="NZ_CP015220.1"/>
</dbReference>
<sequence>MRVPHSWLTEVLHAGTPDWSVSPDELDAGFVRVGFEVEELVSLDNVTGPLVVGRVESIEELTEFKKPIRFCLVNVGADEPQEIVCGARNFAEGDLIVAALPGSVLPGGFAIASRKTYGRNSNGMICSTLELGLGRDHSGILVLPEGTAQPGDDAKVVLGLDDSVIELNVTPDRGYAFSVRGLARELACSFDLPYVDPARTMPTEVTGDAWPVTVEPESGTSRFALRKVVGIDPAAVTPWWMQRRLLLAGVRPISAAVDVTNYVLHELGQPLHAFDASKLDGDLVVRRANAGETLTTLDGVERSLDAEDVVIADGTGAISLAGVMGGASTEVDDSTSDVVLEAASFDPLAVFRTGRRHKLSSEASKRFERTVDSALPVAALDRAAQLLVEIAGGRIEPVLTDIGEAARFPSVTMDFDLPDRIAGVQYPDGTAARRLAQIGCTVEVDVDGGGHGQLVVDPPSWRPDLVQRADLVEEVLRLEGLEKIPSILPSAPGGRGLTAEQKRRRAVGKALAFAGYVEVLPPVFLPKGIFDTWGLDADDPRRATTSVLNPLEADRPELATTVLPGLLEMLSRNIARGQRDVSLFGIAQVVLRHDATAAVDALPVDRRPTDDQIAMLRGSLPAQPVHVGVVLAGQREPSGPWGPGRAAEAADAFAAVRTVAAASGVHVDLRAAQHLPWHPGRCAEVLLDGEVVGHAGELHPAVLERAGLPPRTCAVELSLSALPVVESLPAPEVSPYPAVLQDVAVVVDASVPAASVEAALTIGGGELLESIRLFDVYEGEQVGEGRKSLAFALRFRGSDGTLTEDQATAARDAAVAAASTAVGAQLRS</sequence>
<comment type="catalytic activity">
    <reaction evidence="14 15">
        <text>tRNA(Phe) + L-phenylalanine + ATP = L-phenylalanyl-tRNA(Phe) + AMP + diphosphate + H(+)</text>
        <dbReference type="Rhea" id="RHEA:19413"/>
        <dbReference type="Rhea" id="RHEA-COMP:9668"/>
        <dbReference type="Rhea" id="RHEA-COMP:9699"/>
        <dbReference type="ChEBI" id="CHEBI:15378"/>
        <dbReference type="ChEBI" id="CHEBI:30616"/>
        <dbReference type="ChEBI" id="CHEBI:33019"/>
        <dbReference type="ChEBI" id="CHEBI:58095"/>
        <dbReference type="ChEBI" id="CHEBI:78442"/>
        <dbReference type="ChEBI" id="CHEBI:78531"/>
        <dbReference type="ChEBI" id="CHEBI:456215"/>
        <dbReference type="EC" id="6.1.1.20"/>
    </reaction>
</comment>
<dbReference type="NCBIfam" id="TIGR00472">
    <property type="entry name" value="pheT_bact"/>
    <property type="match status" value="1"/>
</dbReference>
<keyword evidence="6 15" id="KW-0436">Ligase</keyword>
<feature type="domain" description="TRNA-binding" evidence="17">
    <location>
        <begin position="44"/>
        <end position="155"/>
    </location>
</feature>
<dbReference type="FunFam" id="2.40.50.140:FF:000045">
    <property type="entry name" value="Phenylalanine--tRNA ligase beta subunit"/>
    <property type="match status" value="1"/>
</dbReference>
<feature type="domain" description="B5" evidence="19">
    <location>
        <begin position="406"/>
        <end position="486"/>
    </location>
</feature>
<dbReference type="SUPFAM" id="SSF54991">
    <property type="entry name" value="Anticodon-binding domain of PheRS"/>
    <property type="match status" value="1"/>
</dbReference>
<evidence type="ECO:0000256" key="12">
    <source>
        <dbReference type="ARBA" id="ARBA00022917"/>
    </source>
</evidence>
<comment type="subcellular location">
    <subcellularLocation>
        <location evidence="1 15">Cytoplasm</location>
    </subcellularLocation>
</comment>
<dbReference type="InterPro" id="IPR041616">
    <property type="entry name" value="PheRS_beta_core"/>
</dbReference>
<evidence type="ECO:0000259" key="17">
    <source>
        <dbReference type="PROSITE" id="PS50886"/>
    </source>
</evidence>
<dbReference type="CDD" id="cd02796">
    <property type="entry name" value="tRNA_bind_bactPheRS"/>
    <property type="match status" value="1"/>
</dbReference>
<dbReference type="Proteomes" id="UP000076038">
    <property type="component" value="Chromosome"/>
</dbReference>
<dbReference type="PATRIC" id="fig|1653479.3.peg.4229"/>
<evidence type="ECO:0000256" key="2">
    <source>
        <dbReference type="ARBA" id="ARBA00008653"/>
    </source>
</evidence>
<dbReference type="PROSITE" id="PS51483">
    <property type="entry name" value="B5"/>
    <property type="match status" value="1"/>
</dbReference>
<evidence type="ECO:0000256" key="9">
    <source>
        <dbReference type="ARBA" id="ARBA00022840"/>
    </source>
</evidence>
<evidence type="ECO:0000256" key="4">
    <source>
        <dbReference type="ARBA" id="ARBA00022490"/>
    </source>
</evidence>
<organism evidence="20 21">
    <name type="scientific">Rhodococcoides fascians</name>
    <name type="common">Rhodococcus fascians</name>
    <dbReference type="NCBI Taxonomy" id="1828"/>
    <lineage>
        <taxon>Bacteria</taxon>
        <taxon>Bacillati</taxon>
        <taxon>Actinomycetota</taxon>
        <taxon>Actinomycetes</taxon>
        <taxon>Mycobacteriales</taxon>
        <taxon>Nocardiaceae</taxon>
        <taxon>Rhodococcoides</taxon>
    </lineage>
</organism>
<dbReference type="SMART" id="SM00873">
    <property type="entry name" value="B3_4"/>
    <property type="match status" value="1"/>
</dbReference>
<dbReference type="GO" id="GO:0000049">
    <property type="term" value="F:tRNA binding"/>
    <property type="evidence" value="ECO:0007669"/>
    <property type="project" value="UniProtKB-UniRule"/>
</dbReference>
<dbReference type="GO" id="GO:0009328">
    <property type="term" value="C:phenylalanine-tRNA ligase complex"/>
    <property type="evidence" value="ECO:0007669"/>
    <property type="project" value="TreeGrafter"/>
</dbReference>
<dbReference type="FunFam" id="3.50.40.10:FF:000001">
    <property type="entry name" value="Phenylalanine--tRNA ligase beta subunit"/>
    <property type="match status" value="1"/>
</dbReference>
<feature type="binding site" evidence="15">
    <location>
        <position position="474"/>
    </location>
    <ligand>
        <name>Mg(2+)</name>
        <dbReference type="ChEBI" id="CHEBI:18420"/>
        <note>shared with alpha subunit</note>
    </ligand>
</feature>
<keyword evidence="11 16" id="KW-0694">RNA-binding</keyword>
<protein>
    <recommendedName>
        <fullName evidence="15">Phenylalanine--tRNA ligase beta subunit</fullName>
        <ecNumber evidence="15">6.1.1.20</ecNumber>
    </recommendedName>
    <alternativeName>
        <fullName evidence="15">Phenylalanyl-tRNA synthetase beta subunit</fullName>
        <shortName evidence="15">PheRS</shortName>
    </alternativeName>
</protein>
<dbReference type="InterPro" id="IPR033714">
    <property type="entry name" value="tRNA_bind_bactPheRS"/>
</dbReference>
<reference evidence="21" key="2">
    <citation type="submission" date="2016-04" db="EMBL/GenBank/DDBJ databases">
        <title>Complete Genome and Plasmid Sequences for Rhodococcus fascians D188 and Draft Sequences for Rhodococcus spp. Isolates PBTS 1 and PBTS 2.</title>
        <authorList>
            <person name="Stamer R."/>
            <person name="Vereecke D."/>
            <person name="Zhang Y."/>
            <person name="Schilkey F."/>
            <person name="Devitt N."/>
            <person name="Randall J."/>
        </authorList>
    </citation>
    <scope>NUCLEOTIDE SEQUENCE [LARGE SCALE GENOMIC DNA]</scope>
    <source>
        <strain evidence="21">PBTS2</strain>
    </source>
</reference>
<evidence type="ECO:0000256" key="8">
    <source>
        <dbReference type="ARBA" id="ARBA00022741"/>
    </source>
</evidence>
<dbReference type="AlphaFoldDB" id="A0A143QR55"/>
<dbReference type="EMBL" id="CP015220">
    <property type="protein sequence ID" value="AMY25451.1"/>
    <property type="molecule type" value="Genomic_DNA"/>
</dbReference>
<keyword evidence="21" id="KW-1185">Reference proteome</keyword>
<dbReference type="Pfam" id="PF03483">
    <property type="entry name" value="B3_4"/>
    <property type="match status" value="1"/>
</dbReference>
<evidence type="ECO:0000256" key="15">
    <source>
        <dbReference type="HAMAP-Rule" id="MF_00283"/>
    </source>
</evidence>
<dbReference type="Pfam" id="PF01588">
    <property type="entry name" value="tRNA_bind"/>
    <property type="match status" value="1"/>
</dbReference>
<reference evidence="20 21" key="1">
    <citation type="journal article" date="2016" name="Genome Announc.">
        <title>Complete Genome and Plasmid Sequences for Rhodococcus fascians D188 and Draft Sequences for Rhodococcus Isolates PBTS 1 and PBTS 2.</title>
        <authorList>
            <person name="Stamler R.A."/>
            <person name="Vereecke D."/>
            <person name="Zhang Y."/>
            <person name="Schilkey F."/>
            <person name="Devitt N."/>
            <person name="Randall J.J."/>
        </authorList>
    </citation>
    <scope>NUCLEOTIDE SEQUENCE [LARGE SCALE GENOMIC DNA]</scope>
    <source>
        <strain evidence="20 21">PBTS2</strain>
    </source>
</reference>
<dbReference type="SUPFAM" id="SSF50249">
    <property type="entry name" value="Nucleic acid-binding proteins"/>
    <property type="match status" value="1"/>
</dbReference>
<evidence type="ECO:0000256" key="10">
    <source>
        <dbReference type="ARBA" id="ARBA00022842"/>
    </source>
</evidence>
<dbReference type="InterPro" id="IPR005146">
    <property type="entry name" value="B3/B4_tRNA-bd"/>
</dbReference>
<gene>
    <name evidence="15 20" type="primary">pheT</name>
    <name evidence="20" type="ORF">A3Q41_04174</name>
</gene>
<dbReference type="SUPFAM" id="SSF56037">
    <property type="entry name" value="PheT/TilS domain"/>
    <property type="match status" value="1"/>
</dbReference>
<feature type="domain" description="FDX-ACB" evidence="18">
    <location>
        <begin position="734"/>
        <end position="827"/>
    </location>
</feature>
<dbReference type="PANTHER" id="PTHR10947">
    <property type="entry name" value="PHENYLALANYL-TRNA SYNTHETASE BETA CHAIN AND LEUCINE-RICH REPEAT-CONTAINING PROTEIN 47"/>
    <property type="match status" value="1"/>
</dbReference>
<keyword evidence="5 16" id="KW-0820">tRNA-binding</keyword>
<proteinExistence type="inferred from homology"/>
<dbReference type="FunFam" id="3.30.930.10:FF:000130">
    <property type="entry name" value="Phenylalanine--tRNA ligase beta subunit"/>
    <property type="match status" value="1"/>
</dbReference>
<comment type="similarity">
    <text evidence="2 15">Belongs to the phenylalanyl-tRNA synthetase beta subunit family. Type 1 subfamily.</text>
</comment>
<dbReference type="SUPFAM" id="SSF55681">
    <property type="entry name" value="Class II aaRS and biotin synthetases"/>
    <property type="match status" value="1"/>
</dbReference>
<dbReference type="InterPro" id="IPR002547">
    <property type="entry name" value="tRNA-bd_dom"/>
</dbReference>
<keyword evidence="8 15" id="KW-0547">Nucleotide-binding</keyword>
<dbReference type="SMART" id="SM00896">
    <property type="entry name" value="FDX-ACB"/>
    <property type="match status" value="1"/>
</dbReference>
<feature type="binding site" evidence="15">
    <location>
        <position position="464"/>
    </location>
    <ligand>
        <name>Mg(2+)</name>
        <dbReference type="ChEBI" id="CHEBI:18420"/>
        <note>shared with alpha subunit</note>
    </ligand>
</feature>
<dbReference type="InterPro" id="IPR004532">
    <property type="entry name" value="Phe-tRNA-ligase_IIc_bsu_bact"/>
</dbReference>
<dbReference type="PANTHER" id="PTHR10947:SF0">
    <property type="entry name" value="PHENYLALANINE--TRNA LIGASE BETA SUBUNIT"/>
    <property type="match status" value="1"/>
</dbReference>
<keyword evidence="13 15" id="KW-0030">Aminoacyl-tRNA synthetase</keyword>
<dbReference type="InterPro" id="IPR045060">
    <property type="entry name" value="Phe-tRNA-ligase_IIc_bsu"/>
</dbReference>
<dbReference type="SMART" id="SM00874">
    <property type="entry name" value="B5"/>
    <property type="match status" value="1"/>
</dbReference>
<dbReference type="Gene3D" id="3.30.56.10">
    <property type="match status" value="2"/>
</dbReference>
<name>A0A143QR55_RHOFA</name>
<dbReference type="Gene3D" id="3.30.70.380">
    <property type="entry name" value="Ferrodoxin-fold anticodon-binding domain"/>
    <property type="match status" value="1"/>
</dbReference>
<dbReference type="GO" id="GO:0004826">
    <property type="term" value="F:phenylalanine-tRNA ligase activity"/>
    <property type="evidence" value="ECO:0007669"/>
    <property type="project" value="UniProtKB-UniRule"/>
</dbReference>
<evidence type="ECO:0000256" key="11">
    <source>
        <dbReference type="ARBA" id="ARBA00022884"/>
    </source>
</evidence>
<keyword evidence="9 15" id="KW-0067">ATP-binding</keyword>
<evidence type="ECO:0000256" key="5">
    <source>
        <dbReference type="ARBA" id="ARBA00022555"/>
    </source>
</evidence>
<dbReference type="Gene3D" id="3.30.930.10">
    <property type="entry name" value="Bira Bifunctional Protein, Domain 2"/>
    <property type="match status" value="1"/>
</dbReference>
<dbReference type="Gene3D" id="2.40.50.140">
    <property type="entry name" value="Nucleic acid-binding proteins"/>
    <property type="match status" value="1"/>
</dbReference>
<evidence type="ECO:0000256" key="14">
    <source>
        <dbReference type="ARBA" id="ARBA00049255"/>
    </source>
</evidence>
<dbReference type="EC" id="6.1.1.20" evidence="15"/>
<dbReference type="InterPro" id="IPR036690">
    <property type="entry name" value="Fdx_antiC-bd_sf"/>
</dbReference>
<dbReference type="Pfam" id="PF03484">
    <property type="entry name" value="B5"/>
    <property type="match status" value="1"/>
</dbReference>
<evidence type="ECO:0000313" key="21">
    <source>
        <dbReference type="Proteomes" id="UP000076038"/>
    </source>
</evidence>
<keyword evidence="12 15" id="KW-0648">Protein biosynthesis</keyword>
<feature type="binding site" evidence="15">
    <location>
        <position position="470"/>
    </location>
    <ligand>
        <name>Mg(2+)</name>
        <dbReference type="ChEBI" id="CHEBI:18420"/>
        <note>shared with alpha subunit</note>
    </ligand>
</feature>
<dbReference type="CDD" id="cd00769">
    <property type="entry name" value="PheRS_beta_core"/>
    <property type="match status" value="1"/>
</dbReference>
<evidence type="ECO:0000256" key="3">
    <source>
        <dbReference type="ARBA" id="ARBA00011209"/>
    </source>
</evidence>
<keyword evidence="10 15" id="KW-0460">Magnesium</keyword>
<comment type="cofactor">
    <cofactor evidence="15">
        <name>Mg(2+)</name>
        <dbReference type="ChEBI" id="CHEBI:18420"/>
    </cofactor>
    <text evidence="15">Binds 2 magnesium ions per tetramer.</text>
</comment>
<keyword evidence="4 15" id="KW-0963">Cytoplasm</keyword>
<dbReference type="FunFam" id="3.30.70.380:FF:000001">
    <property type="entry name" value="Phenylalanine--tRNA ligase beta subunit"/>
    <property type="match status" value="1"/>
</dbReference>
<evidence type="ECO:0000259" key="19">
    <source>
        <dbReference type="PROSITE" id="PS51483"/>
    </source>
</evidence>
<evidence type="ECO:0000256" key="7">
    <source>
        <dbReference type="ARBA" id="ARBA00022723"/>
    </source>
</evidence>
<dbReference type="InterPro" id="IPR005147">
    <property type="entry name" value="tRNA_synthase_B5-dom"/>
</dbReference>
<evidence type="ECO:0000259" key="18">
    <source>
        <dbReference type="PROSITE" id="PS51447"/>
    </source>
</evidence>
<dbReference type="InterPro" id="IPR020825">
    <property type="entry name" value="Phe-tRNA_synthase-like_B3/B4"/>
</dbReference>
<dbReference type="PROSITE" id="PS51447">
    <property type="entry name" value="FDX_ACB"/>
    <property type="match status" value="1"/>
</dbReference>
<dbReference type="InterPro" id="IPR005121">
    <property type="entry name" value="Fdx_antiC-bd"/>
</dbReference>
<evidence type="ECO:0000313" key="20">
    <source>
        <dbReference type="EMBL" id="AMY25451.1"/>
    </source>
</evidence>
<dbReference type="Pfam" id="PF17759">
    <property type="entry name" value="tRNA_synthFbeta"/>
    <property type="match status" value="1"/>
</dbReference>
<evidence type="ECO:0000256" key="6">
    <source>
        <dbReference type="ARBA" id="ARBA00022598"/>
    </source>
</evidence>
<dbReference type="KEGG" id="rhs:A3Q41_04174"/>
<dbReference type="OrthoDB" id="9805455at2"/>
<feature type="binding site" evidence="15">
    <location>
        <position position="473"/>
    </location>
    <ligand>
        <name>Mg(2+)</name>
        <dbReference type="ChEBI" id="CHEBI:18420"/>
        <note>shared with alpha subunit</note>
    </ligand>
</feature>
<dbReference type="GO" id="GO:0006432">
    <property type="term" value="P:phenylalanyl-tRNA aminoacylation"/>
    <property type="evidence" value="ECO:0007669"/>
    <property type="project" value="UniProtKB-UniRule"/>
</dbReference>
<comment type="subunit">
    <text evidence="3 15">Tetramer of two alpha and two beta subunits.</text>
</comment>
<dbReference type="InterPro" id="IPR009061">
    <property type="entry name" value="DNA-bd_dom_put_sf"/>
</dbReference>
<evidence type="ECO:0000256" key="16">
    <source>
        <dbReference type="PROSITE-ProRule" id="PRU00209"/>
    </source>
</evidence>
<dbReference type="GO" id="GO:0000287">
    <property type="term" value="F:magnesium ion binding"/>
    <property type="evidence" value="ECO:0007669"/>
    <property type="project" value="UniProtKB-UniRule"/>
</dbReference>
<dbReference type="Pfam" id="PF03147">
    <property type="entry name" value="FDX-ACB"/>
    <property type="match status" value="1"/>
</dbReference>
<dbReference type="SUPFAM" id="SSF46955">
    <property type="entry name" value="Putative DNA-binding domain"/>
    <property type="match status" value="1"/>
</dbReference>
<dbReference type="Gene3D" id="3.50.40.10">
    <property type="entry name" value="Phenylalanyl-trna Synthetase, Chain B, domain 3"/>
    <property type="match status" value="1"/>
</dbReference>
<dbReference type="PROSITE" id="PS50886">
    <property type="entry name" value="TRBD"/>
    <property type="match status" value="1"/>
</dbReference>
<evidence type="ECO:0000256" key="13">
    <source>
        <dbReference type="ARBA" id="ARBA00023146"/>
    </source>
</evidence>
<dbReference type="InterPro" id="IPR012340">
    <property type="entry name" value="NA-bd_OB-fold"/>
</dbReference>
<keyword evidence="7 15" id="KW-0479">Metal-binding</keyword>
<evidence type="ECO:0000256" key="1">
    <source>
        <dbReference type="ARBA" id="ARBA00004496"/>
    </source>
</evidence>
<dbReference type="HAMAP" id="MF_00283">
    <property type="entry name" value="Phe_tRNA_synth_beta1"/>
    <property type="match status" value="1"/>
</dbReference>
<dbReference type="GO" id="GO:0005524">
    <property type="term" value="F:ATP binding"/>
    <property type="evidence" value="ECO:0007669"/>
    <property type="project" value="UniProtKB-UniRule"/>
</dbReference>